<sequence length="492" mass="52788">MRPSPRLALPLLSCALLLTACPGSPPPGLDVPSNPAVLHGTWTGTLTSDLLLRAEAFGDGRLYLLRYESGLGSSPEASAPNRKAPVLWVLDAASGAEVRFLPLEDAQAVRFRPAEGASPARLLVLHEPSIRPPPPARVPAALSERDPVTLEEVRRTPLPDRPGPYFLSADGGWLLTGSDLPDVPIDTRTGQPVALPASVREQLALPQPPNGRLGWWRSRGDFLYVEQYPGKAGETYRIRFRSTTSGGAFRGAAQHPATCTVTPSDLLAPTDLVNLPDGGAALAYRDGTVELRDAQDRLRKVVSLGGCSPYRLRVDGDVLTFAGEFTGSLGTLRVSDGTLLGQREAGTAQASPWPVGPGTAVWVCPQRGPGALLTLERASGEGWTLPAQEHRLTLDTRATWQSKTQYTSLGTATLDGERLNFSAVASAQGYELRPQTSPPIRRVVWQGELRRAGGELVARLEGTHGEGTARQGVQLELKDPDRDFAFVGELRR</sequence>
<accession>A0A7X1NYB1</accession>
<protein>
    <recommendedName>
        <fullName evidence="4">Lipoprotein</fullName>
    </recommendedName>
</protein>
<name>A0A7X1NYB1_9DEIO</name>
<evidence type="ECO:0000313" key="3">
    <source>
        <dbReference type="Proteomes" id="UP000484842"/>
    </source>
</evidence>
<evidence type="ECO:0008006" key="4">
    <source>
        <dbReference type="Google" id="ProtNLM"/>
    </source>
</evidence>
<dbReference type="SUPFAM" id="SSF50969">
    <property type="entry name" value="YVTN repeat-like/Quinoprotein amine dehydrogenase"/>
    <property type="match status" value="1"/>
</dbReference>
<evidence type="ECO:0000256" key="1">
    <source>
        <dbReference type="SAM" id="SignalP"/>
    </source>
</evidence>
<dbReference type="Proteomes" id="UP000484842">
    <property type="component" value="Unassembled WGS sequence"/>
</dbReference>
<comment type="caution">
    <text evidence="2">The sequence shown here is derived from an EMBL/GenBank/DDBJ whole genome shotgun (WGS) entry which is preliminary data.</text>
</comment>
<organism evidence="2 3">
    <name type="scientific">Deinococcus terrestris</name>
    <dbReference type="NCBI Taxonomy" id="2651870"/>
    <lineage>
        <taxon>Bacteria</taxon>
        <taxon>Thermotogati</taxon>
        <taxon>Deinococcota</taxon>
        <taxon>Deinococci</taxon>
        <taxon>Deinococcales</taxon>
        <taxon>Deinococcaceae</taxon>
        <taxon>Deinococcus</taxon>
    </lineage>
</organism>
<dbReference type="InterPro" id="IPR011044">
    <property type="entry name" value="Quino_amine_DH_bsu"/>
</dbReference>
<keyword evidence="1" id="KW-0732">Signal</keyword>
<dbReference type="EMBL" id="WBSL01000013">
    <property type="protein sequence ID" value="MPY68018.1"/>
    <property type="molecule type" value="Genomic_DNA"/>
</dbReference>
<feature type="signal peptide" evidence="1">
    <location>
        <begin position="1"/>
        <end position="20"/>
    </location>
</feature>
<dbReference type="RefSeq" id="WP_152872327.1">
    <property type="nucleotide sequence ID" value="NZ_WBSL01000013.1"/>
</dbReference>
<dbReference type="AlphaFoldDB" id="A0A7X1NYB1"/>
<evidence type="ECO:0000313" key="2">
    <source>
        <dbReference type="EMBL" id="MPY68018.1"/>
    </source>
</evidence>
<keyword evidence="3" id="KW-1185">Reference proteome</keyword>
<feature type="chain" id="PRO_5031131752" description="Lipoprotein" evidence="1">
    <location>
        <begin position="21"/>
        <end position="492"/>
    </location>
</feature>
<proteinExistence type="predicted"/>
<gene>
    <name evidence="2" type="ORF">F8S09_15270</name>
</gene>
<reference evidence="2 3" key="1">
    <citation type="submission" date="2019-10" db="EMBL/GenBank/DDBJ databases">
        <title>Deinococcus sp. isolated from soil.</title>
        <authorList>
            <person name="Li Y."/>
            <person name="Wang J."/>
        </authorList>
    </citation>
    <scope>NUCLEOTIDE SEQUENCE [LARGE SCALE GENOMIC DNA]</scope>
    <source>
        <strain evidence="2 3">SDU3-2</strain>
    </source>
</reference>
<dbReference type="PROSITE" id="PS51257">
    <property type="entry name" value="PROKAR_LIPOPROTEIN"/>
    <property type="match status" value="1"/>
</dbReference>